<comment type="subcellular location">
    <subcellularLocation>
        <location evidence="3">Mitochondrion</location>
    </subcellularLocation>
</comment>
<sequence>MKNFIFHGFRFFNRSSSVTSAKRVFYFGLFPRSLHSDVVPRAIYPYQISSHRLLTTVRGSNDSSFSDEINSNLMNAIKCNDIKKTLELFDEAKREAVIPKAQAFTKALYLMLLNNQHDELDNLYQDMCNYGYLTEEGAKMTVIRSYVSRRMFKIALRMLDNMETNIHLKHTRSYNPVIKGLAENGLTHEAFQLFHRKLKMSHCVSKGSENVTNDVEMFIAMIKSCHTVDSLQIPIYGNINNQGFTKSSTRSVITDDEKQTIKSKHLLVYQLFQFIYEFGIKFTPKLIKACKEWSLHDESHTWTWRYCSVNSAGKCTSCGTTIRENLPGNYFKNLENELISLFSGETNSFHLSPNKMQDLSYVNMLCKENGPFDVIIDAQNIGLDGKRKGESSSYSTEIYEKRMVKVVEHFSKLDKKIFLPLHIKAVENDISGNLLTFLRNHCEVQALKSNINEDLVLLYAASLSGLDKTCIVTNDNLRDHSALISQDNHWKLLKWTRLNHITFKLSHKNKLKFHKNLFDPVIQKTESSLHFPMHNGTWQCAHLQSK</sequence>
<dbReference type="EnsemblMetazoa" id="XM_028663232.1">
    <property type="protein sequence ID" value="XP_028519033.1"/>
    <property type="gene ID" value="LOC110252565"/>
</dbReference>
<dbReference type="Gene3D" id="3.40.50.11980">
    <property type="match status" value="1"/>
</dbReference>
<dbReference type="GO" id="GO:0004526">
    <property type="term" value="F:ribonuclease P activity"/>
    <property type="evidence" value="ECO:0007669"/>
    <property type="project" value="UniProtKB-EC"/>
</dbReference>
<dbReference type="GO" id="GO:0046872">
    <property type="term" value="F:metal ion binding"/>
    <property type="evidence" value="ECO:0007669"/>
    <property type="project" value="UniProtKB-KW"/>
</dbReference>
<dbReference type="KEGG" id="epa:110252565"/>
<dbReference type="InterPro" id="IPR031595">
    <property type="entry name" value="PRORP_C"/>
</dbReference>
<evidence type="ECO:0000256" key="9">
    <source>
        <dbReference type="ARBA" id="ARBA00022801"/>
    </source>
</evidence>
<organism evidence="16 17">
    <name type="scientific">Exaiptasia diaphana</name>
    <name type="common">Tropical sea anemone</name>
    <name type="synonym">Aiptasia pulchella</name>
    <dbReference type="NCBI Taxonomy" id="2652724"/>
    <lineage>
        <taxon>Eukaryota</taxon>
        <taxon>Metazoa</taxon>
        <taxon>Cnidaria</taxon>
        <taxon>Anthozoa</taxon>
        <taxon>Hexacorallia</taxon>
        <taxon>Actiniaria</taxon>
        <taxon>Aiptasiidae</taxon>
        <taxon>Exaiptasia</taxon>
    </lineage>
</organism>
<evidence type="ECO:0000256" key="6">
    <source>
        <dbReference type="ARBA" id="ARBA00022694"/>
    </source>
</evidence>
<dbReference type="GeneID" id="110252565"/>
<comment type="cofactor">
    <cofactor evidence="2">
        <name>Mg(2+)</name>
        <dbReference type="ChEBI" id="CHEBI:18420"/>
    </cofactor>
</comment>
<evidence type="ECO:0000313" key="17">
    <source>
        <dbReference type="Proteomes" id="UP000887567"/>
    </source>
</evidence>
<feature type="domain" description="PRORP" evidence="15">
    <location>
        <begin position="309"/>
        <end position="536"/>
    </location>
</feature>
<evidence type="ECO:0000259" key="15">
    <source>
        <dbReference type="Pfam" id="PF16953"/>
    </source>
</evidence>
<dbReference type="PANTHER" id="PTHR13547:SF1">
    <property type="entry name" value="MITOCHONDRIAL RIBONUCLEASE P CATALYTIC SUBUNIT"/>
    <property type="match status" value="1"/>
</dbReference>
<name>A0A913YVE7_EXADI</name>
<feature type="repeat" description="PPR" evidence="14">
    <location>
        <begin position="170"/>
        <end position="205"/>
    </location>
</feature>
<evidence type="ECO:0000256" key="4">
    <source>
        <dbReference type="ARBA" id="ARBA00007626"/>
    </source>
</evidence>
<reference evidence="16" key="1">
    <citation type="submission" date="2022-11" db="UniProtKB">
        <authorList>
            <consortium name="EnsemblMetazoa"/>
        </authorList>
    </citation>
    <scope>IDENTIFICATION</scope>
</reference>
<protein>
    <recommendedName>
        <fullName evidence="5">ribonuclease P</fullName>
        <ecNumber evidence="5">3.1.26.5</ecNumber>
    </recommendedName>
</protein>
<dbReference type="OMA" id="ACAINGM"/>
<comment type="catalytic activity">
    <reaction evidence="1">
        <text>Endonucleolytic cleavage of RNA, removing 5'-extranucleotides from tRNA precursor.</text>
        <dbReference type="EC" id="3.1.26.5"/>
    </reaction>
</comment>
<evidence type="ECO:0000256" key="2">
    <source>
        <dbReference type="ARBA" id="ARBA00001946"/>
    </source>
</evidence>
<keyword evidence="7" id="KW-0540">Nuclease</keyword>
<dbReference type="OrthoDB" id="46913at2759"/>
<evidence type="ECO:0000256" key="8">
    <source>
        <dbReference type="ARBA" id="ARBA00022723"/>
    </source>
</evidence>
<dbReference type="PANTHER" id="PTHR13547">
    <property type="match status" value="1"/>
</dbReference>
<dbReference type="GO" id="GO:0097745">
    <property type="term" value="P:mitochondrial tRNA 5'-end processing"/>
    <property type="evidence" value="ECO:0007669"/>
    <property type="project" value="TreeGrafter"/>
</dbReference>
<proteinExistence type="inferred from homology"/>
<dbReference type="Gene3D" id="1.25.40.10">
    <property type="entry name" value="Tetratricopeptide repeat domain"/>
    <property type="match status" value="1"/>
</dbReference>
<dbReference type="AlphaFoldDB" id="A0A913YVE7"/>
<evidence type="ECO:0000256" key="5">
    <source>
        <dbReference type="ARBA" id="ARBA00012179"/>
    </source>
</evidence>
<evidence type="ECO:0000256" key="7">
    <source>
        <dbReference type="ARBA" id="ARBA00022722"/>
    </source>
</evidence>
<dbReference type="Proteomes" id="UP000887567">
    <property type="component" value="Unplaced"/>
</dbReference>
<evidence type="ECO:0000256" key="1">
    <source>
        <dbReference type="ARBA" id="ARBA00000928"/>
    </source>
</evidence>
<keyword evidence="11" id="KW-0460">Magnesium</keyword>
<keyword evidence="10" id="KW-0862">Zinc</keyword>
<evidence type="ECO:0000256" key="14">
    <source>
        <dbReference type="PROSITE-ProRule" id="PRU00708"/>
    </source>
</evidence>
<evidence type="ECO:0000256" key="3">
    <source>
        <dbReference type="ARBA" id="ARBA00004173"/>
    </source>
</evidence>
<dbReference type="EC" id="3.1.26.5" evidence="5"/>
<dbReference type="NCBIfam" id="TIGR00756">
    <property type="entry name" value="PPR"/>
    <property type="match status" value="1"/>
</dbReference>
<dbReference type="GO" id="GO:0030678">
    <property type="term" value="C:mitochondrial ribonuclease P complex"/>
    <property type="evidence" value="ECO:0007669"/>
    <property type="project" value="TreeGrafter"/>
</dbReference>
<keyword evidence="12" id="KW-0809">Transit peptide</keyword>
<evidence type="ECO:0000256" key="12">
    <source>
        <dbReference type="ARBA" id="ARBA00022946"/>
    </source>
</evidence>
<dbReference type="PROSITE" id="PS51375">
    <property type="entry name" value="PPR"/>
    <property type="match status" value="1"/>
</dbReference>
<keyword evidence="17" id="KW-1185">Reference proteome</keyword>
<accession>A0A913YVE7</accession>
<dbReference type="RefSeq" id="XP_028519033.1">
    <property type="nucleotide sequence ID" value="XM_028663232.1"/>
</dbReference>
<keyword evidence="8" id="KW-0479">Metal-binding</keyword>
<dbReference type="GO" id="GO:0001682">
    <property type="term" value="P:tRNA 5'-leader removal"/>
    <property type="evidence" value="ECO:0007669"/>
    <property type="project" value="TreeGrafter"/>
</dbReference>
<dbReference type="Pfam" id="PF16953">
    <property type="entry name" value="PRORP"/>
    <property type="match status" value="1"/>
</dbReference>
<keyword evidence="9" id="KW-0378">Hydrolase</keyword>
<dbReference type="Pfam" id="PF01535">
    <property type="entry name" value="PPR"/>
    <property type="match status" value="1"/>
</dbReference>
<evidence type="ECO:0000256" key="13">
    <source>
        <dbReference type="ARBA" id="ARBA00023128"/>
    </source>
</evidence>
<keyword evidence="13" id="KW-0496">Mitochondrion</keyword>
<comment type="similarity">
    <text evidence="4">Belongs to the PPR family. P subfamily.</text>
</comment>
<dbReference type="InterPro" id="IPR002885">
    <property type="entry name" value="PPR_rpt"/>
</dbReference>
<evidence type="ECO:0000313" key="16">
    <source>
        <dbReference type="EnsemblMetazoa" id="XP_028519033.1"/>
    </source>
</evidence>
<evidence type="ECO:0000256" key="11">
    <source>
        <dbReference type="ARBA" id="ARBA00022842"/>
    </source>
</evidence>
<dbReference type="InterPro" id="IPR011990">
    <property type="entry name" value="TPR-like_helical_dom_sf"/>
</dbReference>
<evidence type="ECO:0000256" key="10">
    <source>
        <dbReference type="ARBA" id="ARBA00022833"/>
    </source>
</evidence>
<keyword evidence="6" id="KW-0819">tRNA processing</keyword>